<dbReference type="EMBL" id="JAHLVD010000004">
    <property type="protein sequence ID" value="KAG7850585.1"/>
    <property type="molecule type" value="Genomic_DNA"/>
</dbReference>
<sequence length="373" mass="41216">MLVVLAFFGKPGGHEILVDTHHHKRSHAESEARQGAFEPLCLMEHSFVSPCISASVAVGKIITFSSKDLLEDLVVSPLLQGVRSALHPRLGQKRIIHRERPFLAMSRVQQHPLQAPETVHVLVWQGAQPARKRVRASFLWPDLQLAAAKLCPRLLASLPPGPAYEKVHSHGARDEMQLWIGRAAAPLRADSVQDGLVVLPALRRPDAMQFAQVRPQLPRWAVRPLRETHHRPLLLRKTHCLAQVPRACSAAVSHGSCTVDGLFPVRRGLRRLAGLREPQVHRTVSFQDAQRPQVSAVANPADPLSVRKAQAGPARFPTNVLLGPCGDLRRDMWQEARLRPHVLLAVPRRRVCAVLRGGGLQVSLQLHPVLGGL</sequence>
<gene>
    <name evidence="1" type="ORF">KL940_002145</name>
</gene>
<dbReference type="Proteomes" id="UP001197328">
    <property type="component" value="Unassembled WGS sequence"/>
</dbReference>
<comment type="caution">
    <text evidence="1">The sequence shown here is derived from an EMBL/GenBank/DDBJ whole genome shotgun (WGS) entry which is preliminary data.</text>
</comment>
<accession>A0ABQ7RZR8</accession>
<organism evidence="1 2">
    <name type="scientific">Pichia angusta</name>
    <name type="common">Yeast</name>
    <name type="synonym">Hansenula polymorpha</name>
    <dbReference type="NCBI Taxonomy" id="870730"/>
    <lineage>
        <taxon>Eukaryota</taxon>
        <taxon>Fungi</taxon>
        <taxon>Dikarya</taxon>
        <taxon>Ascomycota</taxon>
        <taxon>Saccharomycotina</taxon>
        <taxon>Pichiomycetes</taxon>
        <taxon>Pichiales</taxon>
        <taxon>Pichiaceae</taxon>
        <taxon>Ogataea</taxon>
    </lineage>
</organism>
<name>A0ABQ7RZR8_PICAN</name>
<evidence type="ECO:0000313" key="1">
    <source>
        <dbReference type="EMBL" id="KAG7850585.1"/>
    </source>
</evidence>
<evidence type="ECO:0000313" key="2">
    <source>
        <dbReference type="Proteomes" id="UP001197328"/>
    </source>
</evidence>
<proteinExistence type="predicted"/>
<reference evidence="1 2" key="1">
    <citation type="journal article" date="2021" name="G3 (Bethesda)">
        <title>Genomic diversity, chromosomal rearrangements, and interspecies hybridization in the ogataea polymorpha species complex.</title>
        <authorList>
            <person name="Hanson S.J."/>
            <person name="Cinneide E.O."/>
            <person name="Salzberg L.I."/>
            <person name="Wolfe K.H."/>
            <person name="McGowan J."/>
            <person name="Fitzpatrick D.A."/>
            <person name="Matlin K."/>
        </authorList>
    </citation>
    <scope>NUCLEOTIDE SEQUENCE [LARGE SCALE GENOMIC DNA]</scope>
    <source>
        <strain evidence="1">51-138</strain>
    </source>
</reference>
<protein>
    <submittedName>
        <fullName evidence="1">Uncharacterized protein</fullName>
    </submittedName>
</protein>
<keyword evidence="2" id="KW-1185">Reference proteome</keyword>